<dbReference type="Pfam" id="PF01755">
    <property type="entry name" value="Glyco_transf_25"/>
    <property type="match status" value="1"/>
</dbReference>
<sequence length="249" mass="28861">MARAAVTWPFFEHVQVINLDSRADRWAAMQAQFERLGVCGDVQRFAAVRPPADIVEQPQLAGLREFLQRVDGDSERLAAKLRSTWGCTQSHLGVIRLAQASGWPHVLILEDDCEFEPYTLPVLRRVARQLQGQEWDMLYLGGTYKRGGRLQRFAANLDDAGRIRLGHAYLVHERLYQRILDEAEGSGLPIDWYYSEKLHPQVRSFLVRPVLAYQRLLDMSDIEAVVRKPEFKTRKALRRLWSRLRYLAF</sequence>
<organism evidence="2 3">
    <name type="scientific">Aquipseudomonas alcaligenes</name>
    <name type="common">Pseudomonas alcaligenes</name>
    <dbReference type="NCBI Taxonomy" id="43263"/>
    <lineage>
        <taxon>Bacteria</taxon>
        <taxon>Pseudomonadati</taxon>
        <taxon>Pseudomonadota</taxon>
        <taxon>Gammaproteobacteria</taxon>
        <taxon>Pseudomonadales</taxon>
        <taxon>Pseudomonadaceae</taxon>
        <taxon>Aquipseudomonas</taxon>
    </lineage>
</organism>
<dbReference type="GO" id="GO:0016740">
    <property type="term" value="F:transferase activity"/>
    <property type="evidence" value="ECO:0007669"/>
    <property type="project" value="UniProtKB-KW"/>
</dbReference>
<gene>
    <name evidence="2" type="ORF">SAMN05878282_101867</name>
</gene>
<dbReference type="EMBL" id="FTMP01000001">
    <property type="protein sequence ID" value="SIQ01153.1"/>
    <property type="molecule type" value="Genomic_DNA"/>
</dbReference>
<keyword evidence="2" id="KW-0808">Transferase</keyword>
<name>A0A1N6PA28_AQUAC</name>
<evidence type="ECO:0000313" key="2">
    <source>
        <dbReference type="EMBL" id="SIQ01153.1"/>
    </source>
</evidence>
<dbReference type="InterPro" id="IPR002654">
    <property type="entry name" value="Glyco_trans_25"/>
</dbReference>
<dbReference type="AlphaFoldDB" id="A0A1N6PA28"/>
<dbReference type="RefSeq" id="WP_254843333.1">
    <property type="nucleotide sequence ID" value="NZ_FTMP01000001.1"/>
</dbReference>
<dbReference type="Proteomes" id="UP000185841">
    <property type="component" value="Unassembled WGS sequence"/>
</dbReference>
<evidence type="ECO:0000313" key="3">
    <source>
        <dbReference type="Proteomes" id="UP000185841"/>
    </source>
</evidence>
<proteinExistence type="predicted"/>
<evidence type="ECO:0000259" key="1">
    <source>
        <dbReference type="Pfam" id="PF01755"/>
    </source>
</evidence>
<protein>
    <submittedName>
        <fullName evidence="2">Glycosyl transferase, family 25</fullName>
    </submittedName>
</protein>
<dbReference type="CDD" id="cd06532">
    <property type="entry name" value="Glyco_transf_25"/>
    <property type="match status" value="1"/>
</dbReference>
<feature type="domain" description="Glycosyl transferase family 25" evidence="1">
    <location>
        <begin position="13"/>
        <end position="141"/>
    </location>
</feature>
<accession>A0A1N6PA28</accession>
<reference evidence="2 3" key="1">
    <citation type="submission" date="2017-01" db="EMBL/GenBank/DDBJ databases">
        <authorList>
            <person name="Mah S.A."/>
            <person name="Swanson W.J."/>
            <person name="Moy G.W."/>
            <person name="Vacquier V.D."/>
        </authorList>
    </citation>
    <scope>NUCLEOTIDE SEQUENCE [LARGE SCALE GENOMIC DNA]</scope>
    <source>
        <strain evidence="2 3">RU36E</strain>
    </source>
</reference>